<organism evidence="1 2">
    <name type="scientific">Tahibacter amnicola</name>
    <dbReference type="NCBI Taxonomy" id="2976241"/>
    <lineage>
        <taxon>Bacteria</taxon>
        <taxon>Pseudomonadati</taxon>
        <taxon>Pseudomonadota</taxon>
        <taxon>Gammaproteobacteria</taxon>
        <taxon>Lysobacterales</taxon>
        <taxon>Rhodanobacteraceae</taxon>
        <taxon>Tahibacter</taxon>
    </lineage>
</organism>
<name>A0ABY6BJU6_9GAMM</name>
<accession>A0ABY6BJU6</accession>
<gene>
    <name evidence="1" type="ORF">N4264_10530</name>
</gene>
<keyword evidence="2" id="KW-1185">Reference proteome</keyword>
<dbReference type="RefSeq" id="WP_261696988.1">
    <property type="nucleotide sequence ID" value="NZ_CP104694.1"/>
</dbReference>
<protein>
    <recommendedName>
        <fullName evidence="3">Phytoene synthase</fullName>
    </recommendedName>
</protein>
<evidence type="ECO:0000313" key="1">
    <source>
        <dbReference type="EMBL" id="UXI70037.1"/>
    </source>
</evidence>
<dbReference type="EMBL" id="CP104694">
    <property type="protein sequence ID" value="UXI70037.1"/>
    <property type="molecule type" value="Genomic_DNA"/>
</dbReference>
<sequence>MTETAIDSFVAKLVQAYPELPVARLFLSAALRERTMATECLLHELMQTTLHVHEPVVVGTKLRWWQEECERLNARQGRHPISLPLQESAATIDVAACADLVLVAMSRHSAPPPADFAAQRAQVEPVFTALADIEASALGQRIDTGATARARGLSYLFRETARAPVAEDDDPLGLPLNRLARHQLTRPALREDTVARNDACREQLADLASAMDALDVGRCSYFTRLRLRMDRRRIAAILKAPRPFPAAWEQLNRSPLSAVWTAWREARR</sequence>
<reference evidence="1" key="1">
    <citation type="submission" date="2022-09" db="EMBL/GenBank/DDBJ databases">
        <title>Tahibacter sp. nov., isolated from a fresh water.</title>
        <authorList>
            <person name="Baek J.H."/>
            <person name="Lee J.K."/>
            <person name="Kim J.M."/>
            <person name="Jeon C.O."/>
        </authorList>
    </citation>
    <scope>NUCLEOTIDE SEQUENCE</scope>
    <source>
        <strain evidence="1">W38</strain>
    </source>
</reference>
<dbReference type="Proteomes" id="UP001064632">
    <property type="component" value="Chromosome"/>
</dbReference>
<proteinExistence type="predicted"/>
<evidence type="ECO:0000313" key="2">
    <source>
        <dbReference type="Proteomes" id="UP001064632"/>
    </source>
</evidence>
<evidence type="ECO:0008006" key="3">
    <source>
        <dbReference type="Google" id="ProtNLM"/>
    </source>
</evidence>